<dbReference type="Proteomes" id="UP001365846">
    <property type="component" value="Unassembled WGS sequence"/>
</dbReference>
<sequence length="351" mass="39586">MPRPRALFSGIPRHLLSPIPDPPLSVSVALCTYNGARFIREQVLSICQQTRPPDEIVISDDASSDGCVEIARQTVAACNSERSGGSIALRVLANATALRVTKNFEQAVRACSGDLIALCDQDDVWVPDRLERMVAEFERRPDLLLLHSDARLVDAERRDLGQSLFHALEVVPIELERVHGGRAFDVLLRRNLVTGATTLFRRRLLDEALPFPVEWLHDEWLGIIASAIGRVDLLEDQLIEYRQHDTNQVGASRDAFLDKVRKAIGSRGDIHVKRAYKAELLLARLLELKEKVSAETIEKTRLKLQHQRYRAALPASRVARCAPMLREIMTGRYDRFGRGFRGIVRDFFEAP</sequence>
<dbReference type="RefSeq" id="WP_340357015.1">
    <property type="nucleotide sequence ID" value="NZ_JBBKZU010000004.1"/>
</dbReference>
<comment type="caution">
    <text evidence="2">The sequence shown here is derived from an EMBL/GenBank/DDBJ whole genome shotgun (WGS) entry which is preliminary data.</text>
</comment>
<dbReference type="InterPro" id="IPR029044">
    <property type="entry name" value="Nucleotide-diphossugar_trans"/>
</dbReference>
<keyword evidence="3" id="KW-1185">Reference proteome</keyword>
<reference evidence="2 3" key="1">
    <citation type="submission" date="2024-03" db="EMBL/GenBank/DDBJ databases">
        <title>Novel species of the genus Variovorax.</title>
        <authorList>
            <person name="Liu Q."/>
            <person name="Xin Y.-H."/>
        </authorList>
    </citation>
    <scope>NUCLEOTIDE SEQUENCE [LARGE SCALE GENOMIC DNA]</scope>
    <source>
        <strain evidence="2 3">KACC 18899</strain>
    </source>
</reference>
<evidence type="ECO:0000259" key="1">
    <source>
        <dbReference type="Pfam" id="PF00535"/>
    </source>
</evidence>
<dbReference type="SUPFAM" id="SSF53448">
    <property type="entry name" value="Nucleotide-diphospho-sugar transferases"/>
    <property type="match status" value="1"/>
</dbReference>
<protein>
    <submittedName>
        <fullName evidence="2">Glycosyltransferase family 2 protein</fullName>
    </submittedName>
</protein>
<feature type="domain" description="Glycosyltransferase 2-like" evidence="1">
    <location>
        <begin position="27"/>
        <end position="204"/>
    </location>
</feature>
<organism evidence="2 3">
    <name type="scientific">Variovorax ureilyticus</name>
    <dbReference type="NCBI Taxonomy" id="1836198"/>
    <lineage>
        <taxon>Bacteria</taxon>
        <taxon>Pseudomonadati</taxon>
        <taxon>Pseudomonadota</taxon>
        <taxon>Betaproteobacteria</taxon>
        <taxon>Burkholderiales</taxon>
        <taxon>Comamonadaceae</taxon>
        <taxon>Variovorax</taxon>
    </lineage>
</organism>
<dbReference type="Gene3D" id="3.90.550.10">
    <property type="entry name" value="Spore Coat Polysaccharide Biosynthesis Protein SpsA, Chain A"/>
    <property type="match status" value="1"/>
</dbReference>
<proteinExistence type="predicted"/>
<dbReference type="InterPro" id="IPR001173">
    <property type="entry name" value="Glyco_trans_2-like"/>
</dbReference>
<accession>A0ABU8VFE2</accession>
<gene>
    <name evidence="2" type="ORF">WKW77_11760</name>
</gene>
<dbReference type="PANTHER" id="PTHR43685:SF11">
    <property type="entry name" value="GLYCOSYLTRANSFERASE TAGX-RELATED"/>
    <property type="match status" value="1"/>
</dbReference>
<evidence type="ECO:0000313" key="2">
    <source>
        <dbReference type="EMBL" id="MEJ8811745.1"/>
    </source>
</evidence>
<dbReference type="Pfam" id="PF00535">
    <property type="entry name" value="Glycos_transf_2"/>
    <property type="match status" value="1"/>
</dbReference>
<name>A0ABU8VFE2_9BURK</name>
<dbReference type="InterPro" id="IPR050834">
    <property type="entry name" value="Glycosyltransf_2"/>
</dbReference>
<dbReference type="EMBL" id="JBBKZU010000004">
    <property type="protein sequence ID" value="MEJ8811745.1"/>
    <property type="molecule type" value="Genomic_DNA"/>
</dbReference>
<dbReference type="PANTHER" id="PTHR43685">
    <property type="entry name" value="GLYCOSYLTRANSFERASE"/>
    <property type="match status" value="1"/>
</dbReference>
<evidence type="ECO:0000313" key="3">
    <source>
        <dbReference type="Proteomes" id="UP001365846"/>
    </source>
</evidence>
<dbReference type="CDD" id="cd04196">
    <property type="entry name" value="GT_2_like_d"/>
    <property type="match status" value="1"/>
</dbReference>